<sequence length="41" mass="4413">GGIELKPPQSTLLCIMSPGEVSSPEVANYWQTFCCSVARRG</sequence>
<accession>A0A392VYM0</accession>
<organism evidence="1 2">
    <name type="scientific">Trifolium medium</name>
    <dbReference type="NCBI Taxonomy" id="97028"/>
    <lineage>
        <taxon>Eukaryota</taxon>
        <taxon>Viridiplantae</taxon>
        <taxon>Streptophyta</taxon>
        <taxon>Embryophyta</taxon>
        <taxon>Tracheophyta</taxon>
        <taxon>Spermatophyta</taxon>
        <taxon>Magnoliopsida</taxon>
        <taxon>eudicotyledons</taxon>
        <taxon>Gunneridae</taxon>
        <taxon>Pentapetalae</taxon>
        <taxon>rosids</taxon>
        <taxon>fabids</taxon>
        <taxon>Fabales</taxon>
        <taxon>Fabaceae</taxon>
        <taxon>Papilionoideae</taxon>
        <taxon>50 kb inversion clade</taxon>
        <taxon>NPAAA clade</taxon>
        <taxon>Hologalegina</taxon>
        <taxon>IRL clade</taxon>
        <taxon>Trifolieae</taxon>
        <taxon>Trifolium</taxon>
    </lineage>
</organism>
<feature type="non-terminal residue" evidence="1">
    <location>
        <position position="1"/>
    </location>
</feature>
<dbReference type="Proteomes" id="UP000265520">
    <property type="component" value="Unassembled WGS sequence"/>
</dbReference>
<dbReference type="EMBL" id="LXQA011330201">
    <property type="protein sequence ID" value="MCI93478.1"/>
    <property type="molecule type" value="Genomic_DNA"/>
</dbReference>
<protein>
    <submittedName>
        <fullName evidence="1">Uncharacterized protein</fullName>
    </submittedName>
</protein>
<comment type="caution">
    <text evidence="1">The sequence shown here is derived from an EMBL/GenBank/DDBJ whole genome shotgun (WGS) entry which is preliminary data.</text>
</comment>
<reference evidence="1 2" key="1">
    <citation type="journal article" date="2018" name="Front. Plant Sci.">
        <title>Red Clover (Trifolium pratense) and Zigzag Clover (T. medium) - A Picture of Genomic Similarities and Differences.</title>
        <authorList>
            <person name="Dluhosova J."/>
            <person name="Istvanek J."/>
            <person name="Nedelnik J."/>
            <person name="Repkova J."/>
        </authorList>
    </citation>
    <scope>NUCLEOTIDE SEQUENCE [LARGE SCALE GENOMIC DNA]</scope>
    <source>
        <strain evidence="2">cv. 10/8</strain>
        <tissue evidence="1">Leaf</tissue>
    </source>
</reference>
<dbReference type="AlphaFoldDB" id="A0A392VYM0"/>
<proteinExistence type="predicted"/>
<name>A0A392VYM0_9FABA</name>
<evidence type="ECO:0000313" key="1">
    <source>
        <dbReference type="EMBL" id="MCI93478.1"/>
    </source>
</evidence>
<evidence type="ECO:0000313" key="2">
    <source>
        <dbReference type="Proteomes" id="UP000265520"/>
    </source>
</evidence>
<keyword evidence="2" id="KW-1185">Reference proteome</keyword>